<name>A0AAQ4DLG0_AMBAM</name>
<protein>
    <submittedName>
        <fullName evidence="2">Uncharacterized protein</fullName>
    </submittedName>
</protein>
<dbReference type="Proteomes" id="UP001321473">
    <property type="component" value="Unassembled WGS sequence"/>
</dbReference>
<reference evidence="2 3" key="1">
    <citation type="journal article" date="2023" name="Arcadia Sci">
        <title>De novo assembly of a long-read Amblyomma americanum tick genome.</title>
        <authorList>
            <person name="Chou S."/>
            <person name="Poskanzer K.E."/>
            <person name="Rollins M."/>
            <person name="Thuy-Boun P.S."/>
        </authorList>
    </citation>
    <scope>NUCLEOTIDE SEQUENCE [LARGE SCALE GENOMIC DNA]</scope>
    <source>
        <strain evidence="2">F_SG_1</strain>
        <tissue evidence="2">Salivary glands</tissue>
    </source>
</reference>
<feature type="region of interest" description="Disordered" evidence="1">
    <location>
        <begin position="25"/>
        <end position="98"/>
    </location>
</feature>
<organism evidence="2 3">
    <name type="scientific">Amblyomma americanum</name>
    <name type="common">Lone star tick</name>
    <dbReference type="NCBI Taxonomy" id="6943"/>
    <lineage>
        <taxon>Eukaryota</taxon>
        <taxon>Metazoa</taxon>
        <taxon>Ecdysozoa</taxon>
        <taxon>Arthropoda</taxon>
        <taxon>Chelicerata</taxon>
        <taxon>Arachnida</taxon>
        <taxon>Acari</taxon>
        <taxon>Parasitiformes</taxon>
        <taxon>Ixodida</taxon>
        <taxon>Ixodoidea</taxon>
        <taxon>Ixodidae</taxon>
        <taxon>Amblyomminae</taxon>
        <taxon>Amblyomma</taxon>
    </lineage>
</organism>
<accession>A0AAQ4DLG0</accession>
<dbReference type="EMBL" id="JARKHS020029455">
    <property type="protein sequence ID" value="KAK8763300.1"/>
    <property type="molecule type" value="Genomic_DNA"/>
</dbReference>
<sequence>MKAKTATFKMDAAIFYGTADVRDHGRQRRRLTDDSAERLLSRIGDGNTSDIGLSDDEEEGNPNQSAVVRGNEAGPSGAAQPDAVYRPPNTPPTAATFPLASPHVLDLAFAMTSTAEAGSGRSQSLR</sequence>
<evidence type="ECO:0000313" key="3">
    <source>
        <dbReference type="Proteomes" id="UP001321473"/>
    </source>
</evidence>
<proteinExistence type="predicted"/>
<gene>
    <name evidence="2" type="ORF">V5799_034092</name>
</gene>
<keyword evidence="3" id="KW-1185">Reference proteome</keyword>
<evidence type="ECO:0000313" key="2">
    <source>
        <dbReference type="EMBL" id="KAK8763300.1"/>
    </source>
</evidence>
<dbReference type="AlphaFoldDB" id="A0AAQ4DLG0"/>
<feature type="compositionally biased region" description="Basic and acidic residues" evidence="1">
    <location>
        <begin position="25"/>
        <end position="40"/>
    </location>
</feature>
<evidence type="ECO:0000256" key="1">
    <source>
        <dbReference type="SAM" id="MobiDB-lite"/>
    </source>
</evidence>
<comment type="caution">
    <text evidence="2">The sequence shown here is derived from an EMBL/GenBank/DDBJ whole genome shotgun (WGS) entry which is preliminary data.</text>
</comment>